<sequence length="351" mass="39103">MGFGDLKTDAGLKVLNEYLADKSYIEGVQHKRRFLRSSKDDLFADLKCPFQAKGCGARKKIKGLTFNHKLMLQMCLLRDEAGKTWSDTEMFLQKFCGKVPPNRIKTVIESSVRAAEKIMSASDSEIASFFQTKVIIQPKVGPFAADIGLNSASFKDCSFSVFCSRPTNGIVLELENGLPLHVLGTWLAGEDDSTKIEIPLPSLCKIIPQSKTSANITEEKKWTIKGNLPLPDRGQIIGKAHITGDHWVLHTDGTSCSGKKYVNQQVTVDGQSLSTGYVPEATEDTTTLVDISMKLLEELSLLHGEEESRETFLRMLHQLSGLMSDRCNTMKSFDKAFQEERKLMLQTDEDI</sequence>
<dbReference type="AlphaFoldDB" id="A0AAD9J7W9"/>
<keyword evidence="1" id="KW-0540">Nuclease</keyword>
<dbReference type="EMBL" id="JAODUP010000544">
    <property type="protein sequence ID" value="KAK2147621.1"/>
    <property type="molecule type" value="Genomic_DNA"/>
</dbReference>
<protein>
    <submittedName>
        <fullName evidence="2">Uncharacterized protein</fullName>
    </submittedName>
</protein>
<name>A0AAD9J7W9_9ANNE</name>
<evidence type="ECO:0000313" key="2">
    <source>
        <dbReference type="EMBL" id="KAK2147621.1"/>
    </source>
</evidence>
<comment type="caution">
    <text evidence="2">The sequence shown here is derived from an EMBL/GenBank/DDBJ whole genome shotgun (WGS) entry which is preliminary data.</text>
</comment>
<keyword evidence="1" id="KW-0378">Hydrolase</keyword>
<organism evidence="2 3">
    <name type="scientific">Paralvinella palmiformis</name>
    <dbReference type="NCBI Taxonomy" id="53620"/>
    <lineage>
        <taxon>Eukaryota</taxon>
        <taxon>Metazoa</taxon>
        <taxon>Spiralia</taxon>
        <taxon>Lophotrochozoa</taxon>
        <taxon>Annelida</taxon>
        <taxon>Polychaeta</taxon>
        <taxon>Sedentaria</taxon>
        <taxon>Canalipalpata</taxon>
        <taxon>Terebellida</taxon>
        <taxon>Terebelliformia</taxon>
        <taxon>Alvinellidae</taxon>
        <taxon>Paralvinella</taxon>
    </lineage>
</organism>
<proteinExistence type="predicted"/>
<dbReference type="GO" id="GO:0000175">
    <property type="term" value="F:3'-5'-RNA exonuclease activity"/>
    <property type="evidence" value="ECO:0007669"/>
    <property type="project" value="InterPro"/>
</dbReference>
<dbReference type="PANTHER" id="PTHR11046:SF29">
    <property type="match status" value="1"/>
</dbReference>
<evidence type="ECO:0000313" key="3">
    <source>
        <dbReference type="Proteomes" id="UP001208570"/>
    </source>
</evidence>
<keyword evidence="3" id="KW-1185">Reference proteome</keyword>
<dbReference type="InterPro" id="IPR022894">
    <property type="entry name" value="Oligoribonuclease"/>
</dbReference>
<gene>
    <name evidence="2" type="ORF">LSH36_544g05041</name>
</gene>
<dbReference type="Proteomes" id="UP001208570">
    <property type="component" value="Unassembled WGS sequence"/>
</dbReference>
<evidence type="ECO:0000256" key="1">
    <source>
        <dbReference type="ARBA" id="ARBA00022722"/>
    </source>
</evidence>
<reference evidence="2" key="1">
    <citation type="journal article" date="2023" name="Mol. Biol. Evol.">
        <title>Third-Generation Sequencing Reveals the Adaptive Role of the Epigenome in Three Deep-Sea Polychaetes.</title>
        <authorList>
            <person name="Perez M."/>
            <person name="Aroh O."/>
            <person name="Sun Y."/>
            <person name="Lan Y."/>
            <person name="Juniper S.K."/>
            <person name="Young C.R."/>
            <person name="Angers B."/>
            <person name="Qian P.Y."/>
        </authorList>
    </citation>
    <scope>NUCLEOTIDE SEQUENCE</scope>
    <source>
        <strain evidence="2">P08H-3</strain>
    </source>
</reference>
<accession>A0AAD9J7W9</accession>
<dbReference type="PANTHER" id="PTHR11046">
    <property type="entry name" value="OLIGORIBONUCLEASE, MITOCHONDRIAL"/>
    <property type="match status" value="1"/>
</dbReference>